<dbReference type="EMBL" id="LPJR01000064">
    <property type="protein sequence ID" value="KWF23282.1"/>
    <property type="molecule type" value="Genomic_DNA"/>
</dbReference>
<gene>
    <name evidence="1" type="ORF">WT56_26285</name>
</gene>
<name>A0A132EAZ1_9BURK</name>
<sequence length="61" mass="6553">MNNRRGVGILTDAALAELFLKAGDGANDDVIMDLLMRAVRNHMRAHGDAAQTALDSPLDFS</sequence>
<proteinExistence type="predicted"/>
<reference evidence="1 2" key="1">
    <citation type="submission" date="2015-11" db="EMBL/GenBank/DDBJ databases">
        <title>Expanding the genomic diversity of Burkholderia species for the development of highly accurate diagnostics.</title>
        <authorList>
            <person name="Sahl J."/>
            <person name="Keim P."/>
            <person name="Wagner D."/>
        </authorList>
    </citation>
    <scope>NUCLEOTIDE SEQUENCE [LARGE SCALE GENOMIC DNA]</scope>
    <source>
        <strain evidence="1 2">MSMB368WGS</strain>
    </source>
</reference>
<evidence type="ECO:0000313" key="2">
    <source>
        <dbReference type="Proteomes" id="UP000062912"/>
    </source>
</evidence>
<accession>A0A132EAZ1</accession>
<dbReference type="AlphaFoldDB" id="A0A132EAZ1"/>
<comment type="caution">
    <text evidence="1">The sequence shown here is derived from an EMBL/GenBank/DDBJ whole genome shotgun (WGS) entry which is preliminary data.</text>
</comment>
<dbReference type="RefSeq" id="WP_060245401.1">
    <property type="nucleotide sequence ID" value="NZ_LPJR01000064.1"/>
</dbReference>
<protein>
    <submittedName>
        <fullName evidence="1">Uncharacterized protein</fullName>
    </submittedName>
</protein>
<organism evidence="1 2">
    <name type="scientific">Burkholderia pseudomultivorans</name>
    <dbReference type="NCBI Taxonomy" id="1207504"/>
    <lineage>
        <taxon>Bacteria</taxon>
        <taxon>Pseudomonadati</taxon>
        <taxon>Pseudomonadota</taxon>
        <taxon>Betaproteobacteria</taxon>
        <taxon>Burkholderiales</taxon>
        <taxon>Burkholderiaceae</taxon>
        <taxon>Burkholderia</taxon>
        <taxon>Burkholderia cepacia complex</taxon>
    </lineage>
</organism>
<dbReference type="OrthoDB" id="9132682at2"/>
<dbReference type="Proteomes" id="UP000062912">
    <property type="component" value="Unassembled WGS sequence"/>
</dbReference>
<evidence type="ECO:0000313" key="1">
    <source>
        <dbReference type="EMBL" id="KWF23282.1"/>
    </source>
</evidence>